<keyword evidence="4" id="KW-1185">Reference proteome</keyword>
<evidence type="ECO:0000313" key="3">
    <source>
        <dbReference type="EMBL" id="QQR31596.1"/>
    </source>
</evidence>
<dbReference type="KEGG" id="amur:ADH66_17635"/>
<feature type="transmembrane region" description="Helical" evidence="1">
    <location>
        <begin position="32"/>
        <end position="50"/>
    </location>
</feature>
<evidence type="ECO:0000256" key="1">
    <source>
        <dbReference type="SAM" id="Phobius"/>
    </source>
</evidence>
<organism evidence="3 5">
    <name type="scientific">Acutalibacter muris</name>
    <dbReference type="NCBI Taxonomy" id="1796620"/>
    <lineage>
        <taxon>Bacteria</taxon>
        <taxon>Bacillati</taxon>
        <taxon>Bacillota</taxon>
        <taxon>Clostridia</taxon>
        <taxon>Eubacteriales</taxon>
        <taxon>Acutalibacteraceae</taxon>
        <taxon>Acutalibacter</taxon>
    </lineage>
</organism>
<reference evidence="2" key="1">
    <citation type="journal article" date="2017" name="Genome Announc.">
        <title>High-Quality Whole-Genome Sequences of the Oligo-Mouse-Microbiota Bacterial Community.</title>
        <authorList>
            <person name="Garzetti D."/>
            <person name="Brugiroux S."/>
            <person name="Bunk B."/>
            <person name="Pukall R."/>
            <person name="McCoy K.D."/>
            <person name="Macpherson A.J."/>
            <person name="Stecher B."/>
        </authorList>
    </citation>
    <scope>NUCLEOTIDE SEQUENCE</scope>
    <source>
        <strain evidence="2">KB18</strain>
    </source>
</reference>
<reference evidence="3 5" key="3">
    <citation type="submission" date="2020-11" db="EMBL/GenBank/DDBJ databases">
        <title>Closed and high quality bacterial genomes of the OMM12 community.</title>
        <authorList>
            <person name="Marbouty M."/>
            <person name="Lamy-Besnier Q."/>
            <person name="Debarbieux L."/>
            <person name="Koszul R."/>
        </authorList>
    </citation>
    <scope>NUCLEOTIDE SEQUENCE [LARGE SCALE GENOMIC DNA]</scope>
    <source>
        <strain evidence="3 5">KB18</strain>
    </source>
</reference>
<dbReference type="EMBL" id="CP065321">
    <property type="protein sequence ID" value="QQR31596.1"/>
    <property type="molecule type" value="Genomic_DNA"/>
</dbReference>
<protein>
    <submittedName>
        <fullName evidence="3">Uncharacterized protein</fullName>
    </submittedName>
</protein>
<feature type="transmembrane region" description="Helical" evidence="1">
    <location>
        <begin position="62"/>
        <end position="82"/>
    </location>
</feature>
<accession>A0A1Z2XV42</accession>
<keyword evidence="1" id="KW-1133">Transmembrane helix</keyword>
<dbReference type="Proteomes" id="UP000596035">
    <property type="component" value="Chromosome"/>
</dbReference>
<reference evidence="4" key="2">
    <citation type="submission" date="2017-05" db="EMBL/GenBank/DDBJ databases">
        <title>Improved OligoMM genomes.</title>
        <authorList>
            <person name="Garzetti D."/>
        </authorList>
    </citation>
    <scope>NUCLEOTIDE SEQUENCE [LARGE SCALE GENOMIC DNA]</scope>
    <source>
        <strain evidence="4">KB18</strain>
    </source>
</reference>
<dbReference type="EMBL" id="CP021422">
    <property type="protein sequence ID" value="ASB42315.1"/>
    <property type="molecule type" value="Genomic_DNA"/>
</dbReference>
<evidence type="ECO:0000313" key="2">
    <source>
        <dbReference type="EMBL" id="ASB42315.1"/>
    </source>
</evidence>
<feature type="transmembrane region" description="Helical" evidence="1">
    <location>
        <begin position="94"/>
        <end position="115"/>
    </location>
</feature>
<evidence type="ECO:0000313" key="4">
    <source>
        <dbReference type="Proteomes" id="UP000196710"/>
    </source>
</evidence>
<name>A0A1Z2XV42_9FIRM</name>
<evidence type="ECO:0000313" key="5">
    <source>
        <dbReference type="Proteomes" id="UP000596035"/>
    </source>
</evidence>
<dbReference type="AlphaFoldDB" id="A0A1Z2XV42"/>
<keyword evidence="1" id="KW-0472">Membrane</keyword>
<gene>
    <name evidence="2" type="ORF">ADH66_17635</name>
    <name evidence="3" type="ORF">I5Q82_08040</name>
</gene>
<dbReference type="RefSeq" id="WP_066538112.1">
    <property type="nucleotide sequence ID" value="NZ_CAQHGX010000008.1"/>
</dbReference>
<dbReference type="Proteomes" id="UP000196710">
    <property type="component" value="Chromosome"/>
</dbReference>
<sequence length="121" mass="13891">MLKWTCAALGLGWVASMIYEWAWGGGSLGQYITWAVVGVTLCLGLFMSALTKERRTGKPAEFRPIMWFLLAATIFALFYSALERTAQERLTHVPMLPMYLVLFLDFLGSGAYVWWRRMKKR</sequence>
<proteinExistence type="predicted"/>
<keyword evidence="1" id="KW-0812">Transmembrane</keyword>